<dbReference type="RefSeq" id="WP_184046569.1">
    <property type="nucleotide sequence ID" value="NZ_JACIGK010000024.1"/>
</dbReference>
<dbReference type="Proteomes" id="UP000554286">
    <property type="component" value="Unassembled WGS sequence"/>
</dbReference>
<dbReference type="AlphaFoldDB" id="A0A7W6RF61"/>
<name>A0A7W6RF61_9PROT</name>
<evidence type="ECO:0000256" key="1">
    <source>
        <dbReference type="PROSITE-ProRule" id="PRU00169"/>
    </source>
</evidence>
<dbReference type="SUPFAM" id="SSF52172">
    <property type="entry name" value="CheY-like"/>
    <property type="match status" value="1"/>
</dbReference>
<feature type="domain" description="Response regulatory" evidence="2">
    <location>
        <begin position="10"/>
        <end position="129"/>
    </location>
</feature>
<evidence type="ECO:0000313" key="4">
    <source>
        <dbReference type="Proteomes" id="UP000554286"/>
    </source>
</evidence>
<dbReference type="CDD" id="cd17546">
    <property type="entry name" value="REC_hyHK_CKI1_RcsC-like"/>
    <property type="match status" value="1"/>
</dbReference>
<dbReference type="InterPro" id="IPR011006">
    <property type="entry name" value="CheY-like_superfamily"/>
</dbReference>
<organism evidence="3 4">
    <name type="scientific">Roseospira visakhapatnamensis</name>
    <dbReference type="NCBI Taxonomy" id="390880"/>
    <lineage>
        <taxon>Bacteria</taxon>
        <taxon>Pseudomonadati</taxon>
        <taxon>Pseudomonadota</taxon>
        <taxon>Alphaproteobacteria</taxon>
        <taxon>Rhodospirillales</taxon>
        <taxon>Rhodospirillaceae</taxon>
        <taxon>Roseospira</taxon>
    </lineage>
</organism>
<dbReference type="GO" id="GO:0000160">
    <property type="term" value="P:phosphorelay signal transduction system"/>
    <property type="evidence" value="ECO:0007669"/>
    <property type="project" value="InterPro"/>
</dbReference>
<sequence length="145" mass="15387">MASLDWARLRVLVVDDNAYFRKVVRTVLTAVGVTRVAEAADADEAMRLLRAGSRDLILVDYVMSPVDGLTFTRRVRDPATSPAPRVPIVLVSGHISPPEVQEALNVGVDAVVGKPISARVLLREIKRTLTDSGDPDGEGAGGGGS</sequence>
<proteinExistence type="predicted"/>
<keyword evidence="1" id="KW-0597">Phosphoprotein</keyword>
<evidence type="ECO:0000259" key="2">
    <source>
        <dbReference type="PROSITE" id="PS50110"/>
    </source>
</evidence>
<protein>
    <submittedName>
        <fullName evidence="3">CheY-like chemotaxis protein</fullName>
    </submittedName>
</protein>
<evidence type="ECO:0000313" key="3">
    <source>
        <dbReference type="EMBL" id="MBB4267307.1"/>
    </source>
</evidence>
<dbReference type="Pfam" id="PF00072">
    <property type="entry name" value="Response_reg"/>
    <property type="match status" value="1"/>
</dbReference>
<dbReference type="SMART" id="SM00448">
    <property type="entry name" value="REC"/>
    <property type="match status" value="1"/>
</dbReference>
<gene>
    <name evidence="3" type="ORF">GGD89_002948</name>
</gene>
<feature type="modified residue" description="4-aspartylphosphate" evidence="1">
    <location>
        <position position="60"/>
    </location>
</feature>
<keyword evidence="4" id="KW-1185">Reference proteome</keyword>
<dbReference type="Gene3D" id="3.40.50.2300">
    <property type="match status" value="1"/>
</dbReference>
<accession>A0A7W6RF61</accession>
<reference evidence="3 4" key="1">
    <citation type="submission" date="2020-08" db="EMBL/GenBank/DDBJ databases">
        <title>Genome sequencing of Purple Non-Sulfur Bacteria from various extreme environments.</title>
        <authorList>
            <person name="Mayer M."/>
        </authorList>
    </citation>
    <scope>NUCLEOTIDE SEQUENCE [LARGE SCALE GENOMIC DNA]</scope>
    <source>
        <strain evidence="3 4">JA131</strain>
    </source>
</reference>
<dbReference type="EMBL" id="JACIGK010000024">
    <property type="protein sequence ID" value="MBB4267307.1"/>
    <property type="molecule type" value="Genomic_DNA"/>
</dbReference>
<dbReference type="PROSITE" id="PS50110">
    <property type="entry name" value="RESPONSE_REGULATORY"/>
    <property type="match status" value="1"/>
</dbReference>
<dbReference type="PANTHER" id="PTHR43228">
    <property type="entry name" value="TWO-COMPONENT RESPONSE REGULATOR"/>
    <property type="match status" value="1"/>
</dbReference>
<dbReference type="InterPro" id="IPR052048">
    <property type="entry name" value="ST_Response_Regulator"/>
</dbReference>
<comment type="caution">
    <text evidence="3">The sequence shown here is derived from an EMBL/GenBank/DDBJ whole genome shotgun (WGS) entry which is preliminary data.</text>
</comment>
<dbReference type="PANTHER" id="PTHR43228:SF1">
    <property type="entry name" value="TWO-COMPONENT RESPONSE REGULATOR ARR22"/>
    <property type="match status" value="1"/>
</dbReference>
<dbReference type="InterPro" id="IPR001789">
    <property type="entry name" value="Sig_transdc_resp-reg_receiver"/>
</dbReference>